<evidence type="ECO:0000313" key="2">
    <source>
        <dbReference type="EMBL" id="VDO13205.1"/>
    </source>
</evidence>
<dbReference type="Proteomes" id="UP000278807">
    <property type="component" value="Unassembled WGS sequence"/>
</dbReference>
<dbReference type="STRING" id="102285.A0A0R3TX95"/>
<dbReference type="WBParaSite" id="HNAJ_0001248301-mRNA-1">
    <property type="protein sequence ID" value="HNAJ_0001248301-mRNA-1"/>
    <property type="gene ID" value="HNAJ_0001248301"/>
</dbReference>
<proteinExistence type="predicted"/>
<feature type="compositionally biased region" description="Basic and acidic residues" evidence="1">
    <location>
        <begin position="1"/>
        <end position="14"/>
    </location>
</feature>
<evidence type="ECO:0000256" key="1">
    <source>
        <dbReference type="SAM" id="MobiDB-lite"/>
    </source>
</evidence>
<protein>
    <submittedName>
        <fullName evidence="4">Golgi SNAP receptor complex member 1</fullName>
    </submittedName>
</protein>
<gene>
    <name evidence="2" type="ORF">HNAJ_LOCUS12468</name>
</gene>
<dbReference type="EMBL" id="UZAE01014344">
    <property type="protein sequence ID" value="VDO13205.1"/>
    <property type="molecule type" value="Genomic_DNA"/>
</dbReference>
<organism evidence="4">
    <name type="scientific">Rodentolepis nana</name>
    <name type="common">Dwarf tapeworm</name>
    <name type="synonym">Hymenolepis nana</name>
    <dbReference type="NCBI Taxonomy" id="102285"/>
    <lineage>
        <taxon>Eukaryota</taxon>
        <taxon>Metazoa</taxon>
        <taxon>Spiralia</taxon>
        <taxon>Lophotrochozoa</taxon>
        <taxon>Platyhelminthes</taxon>
        <taxon>Cestoda</taxon>
        <taxon>Eucestoda</taxon>
        <taxon>Cyclophyllidea</taxon>
        <taxon>Hymenolepididae</taxon>
        <taxon>Rodentolepis</taxon>
    </lineage>
</organism>
<feature type="region of interest" description="Disordered" evidence="1">
    <location>
        <begin position="1"/>
        <end position="32"/>
    </location>
</feature>
<keyword evidence="3" id="KW-1185">Reference proteome</keyword>
<sequence length="95" mass="10675">WSELVRHQDEEKRSRSLASRPEASLSLSPPEVSKRSISGVTALRLSLDQQRRTIEANHQRVLRQGGRAAARRNQAAFKALLHSSQVLFSFISSSH</sequence>
<evidence type="ECO:0000313" key="3">
    <source>
        <dbReference type="Proteomes" id="UP000278807"/>
    </source>
</evidence>
<reference evidence="4" key="1">
    <citation type="submission" date="2017-02" db="UniProtKB">
        <authorList>
            <consortium name="WormBaseParasite"/>
        </authorList>
    </citation>
    <scope>IDENTIFICATION</scope>
</reference>
<accession>A0A0R3TX95</accession>
<reference evidence="2 3" key="2">
    <citation type="submission" date="2018-11" db="EMBL/GenBank/DDBJ databases">
        <authorList>
            <consortium name="Pathogen Informatics"/>
        </authorList>
    </citation>
    <scope>NUCLEOTIDE SEQUENCE [LARGE SCALE GENOMIC DNA]</scope>
</reference>
<name>A0A0R3TX95_RODNA</name>
<evidence type="ECO:0000313" key="4">
    <source>
        <dbReference type="WBParaSite" id="HNAJ_0001248301-mRNA-1"/>
    </source>
</evidence>
<dbReference type="AlphaFoldDB" id="A0A0R3TX95"/>